<dbReference type="PANTHER" id="PTHR46211">
    <property type="entry name" value="GLYCEROPHOSPHORYL DIESTER PHOSPHODIESTERASE"/>
    <property type="match status" value="1"/>
</dbReference>
<dbReference type="Pfam" id="PF06439">
    <property type="entry name" value="3keto-disac_hyd"/>
    <property type="match status" value="1"/>
</dbReference>
<dbReference type="RefSeq" id="WP_251583810.1">
    <property type="nucleotide sequence ID" value="NZ_JBHTKX010000003.1"/>
</dbReference>
<dbReference type="Pfam" id="PF17936">
    <property type="entry name" value="Big_6"/>
    <property type="match status" value="2"/>
</dbReference>
<dbReference type="Proteomes" id="UP001597169">
    <property type="component" value="Unassembled WGS sequence"/>
</dbReference>
<organism evidence="3 4">
    <name type="scientific">Paenibacillus provencensis</name>
    <dbReference type="NCBI Taxonomy" id="441151"/>
    <lineage>
        <taxon>Bacteria</taxon>
        <taxon>Bacillati</taxon>
        <taxon>Bacillota</taxon>
        <taxon>Bacilli</taxon>
        <taxon>Bacillales</taxon>
        <taxon>Paenibacillaceae</taxon>
        <taxon>Paenibacillus</taxon>
    </lineage>
</organism>
<dbReference type="Gene3D" id="3.20.20.190">
    <property type="entry name" value="Phosphatidylinositol (PI) phosphodiesterase"/>
    <property type="match status" value="1"/>
</dbReference>
<proteinExistence type="predicted"/>
<evidence type="ECO:0000256" key="1">
    <source>
        <dbReference type="SAM" id="MobiDB-lite"/>
    </source>
</evidence>
<dbReference type="PROSITE" id="PS51704">
    <property type="entry name" value="GP_PDE"/>
    <property type="match status" value="1"/>
</dbReference>
<dbReference type="InterPro" id="IPR017946">
    <property type="entry name" value="PLC-like_Pdiesterase_TIM-brl"/>
</dbReference>
<dbReference type="InterPro" id="IPR010496">
    <property type="entry name" value="AL/BT2_dom"/>
</dbReference>
<dbReference type="InterPro" id="IPR030395">
    <property type="entry name" value="GP_PDE_dom"/>
</dbReference>
<dbReference type="InterPro" id="IPR041498">
    <property type="entry name" value="Big_6"/>
</dbReference>
<comment type="caution">
    <text evidence="3">The sequence shown here is derived from an EMBL/GenBank/DDBJ whole genome shotgun (WGS) entry which is preliminary data.</text>
</comment>
<dbReference type="Gene3D" id="2.60.120.560">
    <property type="entry name" value="Exo-inulinase, domain 1"/>
    <property type="match status" value="1"/>
</dbReference>
<dbReference type="Pfam" id="PF03009">
    <property type="entry name" value="GDPD"/>
    <property type="match status" value="1"/>
</dbReference>
<feature type="domain" description="GP-PDE" evidence="2">
    <location>
        <begin position="571"/>
        <end position="812"/>
    </location>
</feature>
<gene>
    <name evidence="3" type="ORF">ACFQ3J_19995</name>
</gene>
<reference evidence="4" key="1">
    <citation type="journal article" date="2019" name="Int. J. Syst. Evol. Microbiol.">
        <title>The Global Catalogue of Microorganisms (GCM) 10K type strain sequencing project: providing services to taxonomists for standard genome sequencing and annotation.</title>
        <authorList>
            <consortium name="The Broad Institute Genomics Platform"/>
            <consortium name="The Broad Institute Genome Sequencing Center for Infectious Disease"/>
            <person name="Wu L."/>
            <person name="Ma J."/>
        </authorList>
    </citation>
    <scope>NUCLEOTIDE SEQUENCE [LARGE SCALE GENOMIC DNA]</scope>
    <source>
        <strain evidence="4">CCUG 53519</strain>
    </source>
</reference>
<dbReference type="NCBIfam" id="NF033510">
    <property type="entry name" value="Ca_tandemer"/>
    <property type="match status" value="2"/>
</dbReference>
<dbReference type="EMBL" id="JBHTKX010000003">
    <property type="protein sequence ID" value="MFD1130433.1"/>
    <property type="molecule type" value="Genomic_DNA"/>
</dbReference>
<dbReference type="InterPro" id="IPR013783">
    <property type="entry name" value="Ig-like_fold"/>
</dbReference>
<sequence length="1068" mass="117366">MIKRMYLLLSISIFLLFNLFSDNIINATASADTVNEAVYQNEEADQESGEAGVQSLAHEVGYVLGTSGEAISLNDIVLNAAYNDLTEGQITGDKLTWTSNNEAIEMTEDTITAIQKGVYPLTAALDGASANILLVVKGEEEEEYVLYEEDFNDLSDGSLPEDWSQLSSTTDEEIGVKSGAFEIDGRGNNSGGKGVLLPEYLGLFGNYKIEADVTHLAANDSSRWNSIMYRVQNNSYPYYQMAVRQNATAANGIEFAERTPGNAWNVAAKNSYSEAISADKMYHYTVIAHGNRVQEMINDNLLIDTDLATNYSEGRIGFQSAGSLTKVDNIKVTLHTEELPEVVKPGDNFTHVEVPETSISLAPTIVTEVDSSEDLQSIVEGARPATAILHVNSSLQVTDEAGNVIDELQSVIETLDQKVIPAFAIEEEAVIAPLTAYLRSIDLEDAFVLSEHPELVKKTREAYPIIRGIIEYSVSGKLSEEQLMDIRRTTNSHLAKIVILPESAASIQNISYLQKKLMTVWIEEDRKKVSTNVDIHRMITSGTNGIVTDQYKEAIDALSFYDENITLVRTPYIFAHRGIPGLAPENTLEGALLSYEKGADHIENDIYLTKDGQIVIMHDETIDRTTNGTGSVESYTLAELKQFLANDQFPEAYPDARIPTLRQFFEEFKGKDVEHIVEIKTSNPAIIDKLIALIEEMGVENQVSVISFHASQLQLLAEQMPGMSIGYLTSGFANETDVYPSLRSTLNTIQNLNSTFNTSYGGLGVNFLEAAKHRGVTVWPWTYRDEALFIDHFLLGIYGLTTDYAHWASDWASHVTPEQAEYKLTAGESIEVKAMIETYDRQIKDITPDIVFIDGEDKVEVNGNVVTAQAEGTVHAMLRYTQQVSTDKSYDIYTQPITITVKADKKPPAKPRVNTVGDNSTHVSGTAEAGSTVYVKAGRTLLGQAITAPDGSYSVELNEKQQAGTVLTVYAVDQAGNHSSSERTKVTDNTPPQMPEVKRVTSKMMSGKAESDSTVYVYNGKIYLGKASVDRKGDFSVSIKKAKKGDVLTVYAKDKAGNVSPKNNVKVS</sequence>
<dbReference type="PANTHER" id="PTHR46211:SF14">
    <property type="entry name" value="GLYCEROPHOSPHODIESTER PHOSPHODIESTERASE"/>
    <property type="match status" value="1"/>
</dbReference>
<dbReference type="Gene3D" id="2.60.40.10">
    <property type="entry name" value="Immunoglobulins"/>
    <property type="match status" value="2"/>
</dbReference>
<keyword evidence="4" id="KW-1185">Reference proteome</keyword>
<evidence type="ECO:0000259" key="2">
    <source>
        <dbReference type="PROSITE" id="PS51704"/>
    </source>
</evidence>
<accession>A0ABW3Q0A0</accession>
<evidence type="ECO:0000313" key="4">
    <source>
        <dbReference type="Proteomes" id="UP001597169"/>
    </source>
</evidence>
<feature type="region of interest" description="Disordered" evidence="1">
    <location>
        <begin position="904"/>
        <end position="924"/>
    </location>
</feature>
<dbReference type="SUPFAM" id="SSF51695">
    <property type="entry name" value="PLC-like phosphodiesterases"/>
    <property type="match status" value="1"/>
</dbReference>
<evidence type="ECO:0000313" key="3">
    <source>
        <dbReference type="EMBL" id="MFD1130433.1"/>
    </source>
</evidence>
<name>A0ABW3Q0A0_9BACL</name>
<protein>
    <submittedName>
        <fullName evidence="3">Ig-like domain-containing protein</fullName>
    </submittedName>
</protein>